<dbReference type="SUPFAM" id="SSF63418">
    <property type="entry name" value="MurE/MurF N-terminal domain"/>
    <property type="match status" value="1"/>
</dbReference>
<keyword evidence="3" id="KW-0963">Cytoplasm</keyword>
<keyword evidence="10 12" id="KW-0131">Cell cycle</keyword>
<dbReference type="KEGG" id="cace:CACET_c08000"/>
<keyword evidence="8 12" id="KW-0133">Cell shape</keyword>
<dbReference type="Proteomes" id="UP000035704">
    <property type="component" value="Chromosome"/>
</dbReference>
<dbReference type="GO" id="GO:0071555">
    <property type="term" value="P:cell wall organization"/>
    <property type="evidence" value="ECO:0007669"/>
    <property type="project" value="UniProtKB-KW"/>
</dbReference>
<dbReference type="InterPro" id="IPR005761">
    <property type="entry name" value="UDP-N-AcMur-Glu-dNH2Pim_ligase"/>
</dbReference>
<dbReference type="OrthoDB" id="1706403at2"/>
<comment type="similarity">
    <text evidence="2">Belongs to the MurCDEF family. MurE subfamily.</text>
</comment>
<name>A0A0G3W8W4_9CLOT</name>
<keyword evidence="7" id="KW-0067">ATP-binding</keyword>
<evidence type="ECO:0000256" key="7">
    <source>
        <dbReference type="ARBA" id="ARBA00022840"/>
    </source>
</evidence>
<evidence type="ECO:0000259" key="14">
    <source>
        <dbReference type="Pfam" id="PF02875"/>
    </source>
</evidence>
<evidence type="ECO:0000313" key="16">
    <source>
        <dbReference type="EMBL" id="AKL94310.1"/>
    </source>
</evidence>
<evidence type="ECO:0000256" key="5">
    <source>
        <dbReference type="ARBA" id="ARBA00022618"/>
    </source>
</evidence>
<comment type="subcellular location">
    <subcellularLocation>
        <location evidence="12">Cytoplasm</location>
    </subcellularLocation>
</comment>
<feature type="domain" description="Mur ligase C-terminal" evidence="14">
    <location>
        <begin position="326"/>
        <end position="460"/>
    </location>
</feature>
<dbReference type="STRING" id="84022.CACET_c08000"/>
<keyword evidence="11 12" id="KW-0961">Cell wall biogenesis/degradation</keyword>
<dbReference type="SUPFAM" id="SSF53623">
    <property type="entry name" value="MurD-like peptide ligases, catalytic domain"/>
    <property type="match status" value="1"/>
</dbReference>
<protein>
    <submittedName>
        <fullName evidence="16">UDP-N-acetylmuramoyl-L-alanyl-D-glutamate--2, 6-diaminopimelate ligase MurE</fullName>
        <ecNumber evidence="16">6.3.2.13</ecNumber>
    </submittedName>
</protein>
<evidence type="ECO:0000256" key="12">
    <source>
        <dbReference type="RuleBase" id="RU004135"/>
    </source>
</evidence>
<proteinExistence type="inferred from homology"/>
<feature type="domain" description="Mur ligase N-terminal catalytic" evidence="13">
    <location>
        <begin position="7"/>
        <end position="64"/>
    </location>
</feature>
<evidence type="ECO:0000256" key="1">
    <source>
        <dbReference type="ARBA" id="ARBA00004752"/>
    </source>
</evidence>
<evidence type="ECO:0000256" key="2">
    <source>
        <dbReference type="ARBA" id="ARBA00005898"/>
    </source>
</evidence>
<dbReference type="GO" id="GO:0005524">
    <property type="term" value="F:ATP binding"/>
    <property type="evidence" value="ECO:0007669"/>
    <property type="project" value="UniProtKB-KW"/>
</dbReference>
<keyword evidence="6" id="KW-0547">Nucleotide-binding</keyword>
<evidence type="ECO:0000256" key="6">
    <source>
        <dbReference type="ARBA" id="ARBA00022741"/>
    </source>
</evidence>
<dbReference type="GO" id="GO:0008765">
    <property type="term" value="F:UDP-N-acetylmuramoylalanyl-D-glutamate-2,6-diaminopimelate ligase activity"/>
    <property type="evidence" value="ECO:0007669"/>
    <property type="project" value="UniProtKB-EC"/>
</dbReference>
<dbReference type="Gene3D" id="3.40.1390.10">
    <property type="entry name" value="MurE/MurF, N-terminal domain"/>
    <property type="match status" value="1"/>
</dbReference>
<evidence type="ECO:0000256" key="9">
    <source>
        <dbReference type="ARBA" id="ARBA00022984"/>
    </source>
</evidence>
<gene>
    <name evidence="16" type="primary">murE1</name>
    <name evidence="16" type="ORF">CACET_c08000</name>
</gene>
<evidence type="ECO:0000256" key="3">
    <source>
        <dbReference type="ARBA" id="ARBA00022490"/>
    </source>
</evidence>
<dbReference type="InterPro" id="IPR036615">
    <property type="entry name" value="Mur_ligase_C_dom_sf"/>
</dbReference>
<evidence type="ECO:0000259" key="15">
    <source>
        <dbReference type="Pfam" id="PF08245"/>
    </source>
</evidence>
<keyword evidence="4 16" id="KW-0436">Ligase</keyword>
<dbReference type="PATRIC" id="fig|84022.6.peg.817"/>
<dbReference type="NCBIfam" id="TIGR01085">
    <property type="entry name" value="murE"/>
    <property type="match status" value="1"/>
</dbReference>
<dbReference type="EMBL" id="CP009687">
    <property type="protein sequence ID" value="AKL94310.1"/>
    <property type="molecule type" value="Genomic_DNA"/>
</dbReference>
<dbReference type="EC" id="6.3.2.13" evidence="16"/>
<evidence type="ECO:0000256" key="11">
    <source>
        <dbReference type="ARBA" id="ARBA00023316"/>
    </source>
</evidence>
<keyword evidence="5 12" id="KW-0132">Cell division</keyword>
<dbReference type="SUPFAM" id="SSF53244">
    <property type="entry name" value="MurD-like peptide ligases, peptide-binding domain"/>
    <property type="match status" value="1"/>
</dbReference>
<dbReference type="GO" id="GO:0009252">
    <property type="term" value="P:peptidoglycan biosynthetic process"/>
    <property type="evidence" value="ECO:0007669"/>
    <property type="project" value="UniProtKB-UniPathway"/>
</dbReference>
<dbReference type="UniPathway" id="UPA00219"/>
<dbReference type="InterPro" id="IPR004101">
    <property type="entry name" value="Mur_ligase_C"/>
</dbReference>
<dbReference type="InterPro" id="IPR013221">
    <property type="entry name" value="Mur_ligase_cen"/>
</dbReference>
<feature type="domain" description="Mur ligase central" evidence="15">
    <location>
        <begin position="92"/>
        <end position="303"/>
    </location>
</feature>
<keyword evidence="17" id="KW-1185">Reference proteome</keyword>
<dbReference type="GO" id="GO:0008360">
    <property type="term" value="P:regulation of cell shape"/>
    <property type="evidence" value="ECO:0007669"/>
    <property type="project" value="UniProtKB-KW"/>
</dbReference>
<dbReference type="Gene3D" id="3.90.190.20">
    <property type="entry name" value="Mur ligase, C-terminal domain"/>
    <property type="match status" value="1"/>
</dbReference>
<evidence type="ECO:0000313" key="17">
    <source>
        <dbReference type="Proteomes" id="UP000035704"/>
    </source>
</evidence>
<dbReference type="InterPro" id="IPR036565">
    <property type="entry name" value="Mur-like_cat_sf"/>
</dbReference>
<keyword evidence="9 12" id="KW-0573">Peptidoglycan synthesis</keyword>
<reference evidence="16 17" key="1">
    <citation type="submission" date="2014-10" db="EMBL/GenBank/DDBJ databases">
        <title>Genome sequence of Clostridium aceticum DSM 1496.</title>
        <authorList>
            <person name="Poehlein A."/>
            <person name="Schiel-Bengelsdorf B."/>
            <person name="Gottschalk G."/>
            <person name="Duerre P."/>
            <person name="Daniel R."/>
        </authorList>
    </citation>
    <scope>NUCLEOTIDE SEQUENCE [LARGE SCALE GENOMIC DNA]</scope>
    <source>
        <strain evidence="16 17">DSM 1496</strain>
    </source>
</reference>
<evidence type="ECO:0000256" key="10">
    <source>
        <dbReference type="ARBA" id="ARBA00023306"/>
    </source>
</evidence>
<dbReference type="Gene3D" id="3.40.1190.10">
    <property type="entry name" value="Mur-like, catalytic domain"/>
    <property type="match status" value="1"/>
</dbReference>
<dbReference type="RefSeq" id="WP_082058275.1">
    <property type="nucleotide sequence ID" value="NZ_CP009687.1"/>
</dbReference>
<sequence length="497" mass="56485">MIIDNIEVKGVTCDSRKVKKGYAFVAIKGETRDGNDFIEEAVKKGASIIFTEKNIRIKNIVVKQVENARKTLGDLCNNFYDYPTEKLKVIGVTGTNGKTTTTHLIYQMLKEHGIAVGLIGTLDIRIKEKQYKTKLTTPDAEVTYAYLHKMVKEKVEVVVMEVSSHGLKNERVQGIKFDIAVHTNIERDHLNFHKTLEDYILSKKKLFDQLPQGKFAVINLDDDHALKLLNNNSHVLVATYGFNAKASITASTIDTDFSTSFNYCLQRGLTTLSGVEIEPFEHPITINLLGKHNIYNTLAAVTCGLLLDIPISHMAKALRKVTSIPRRMEVIYRGEYTVIDDFCHNPASYETVFESVQSMQYKNLHIINAIRGNRGLEINYEIAEVIKQWHAILKIKSMIITSSSDYTKHLDVVSKKERDIYIETLSRENISFQYEDKLRASVKKALFMLETGDILLLLGAQGMDYGAETFTNMIQAKNRWDEVDALMNQQRDIIPRH</sequence>
<dbReference type="AlphaFoldDB" id="A0A0G3W8W4"/>
<evidence type="ECO:0000259" key="13">
    <source>
        <dbReference type="Pfam" id="PF01225"/>
    </source>
</evidence>
<dbReference type="PANTHER" id="PTHR23135:SF4">
    <property type="entry name" value="UDP-N-ACETYLMURAMOYL-L-ALANYL-D-GLUTAMATE--2,6-DIAMINOPIMELATE LIGASE MURE HOMOLOG, CHLOROPLASTIC"/>
    <property type="match status" value="1"/>
</dbReference>
<evidence type="ECO:0000256" key="4">
    <source>
        <dbReference type="ARBA" id="ARBA00022598"/>
    </source>
</evidence>
<dbReference type="Pfam" id="PF01225">
    <property type="entry name" value="Mur_ligase"/>
    <property type="match status" value="1"/>
</dbReference>
<dbReference type="Pfam" id="PF02875">
    <property type="entry name" value="Mur_ligase_C"/>
    <property type="match status" value="1"/>
</dbReference>
<organism evidence="16 17">
    <name type="scientific">Clostridium aceticum</name>
    <dbReference type="NCBI Taxonomy" id="84022"/>
    <lineage>
        <taxon>Bacteria</taxon>
        <taxon>Bacillati</taxon>
        <taxon>Bacillota</taxon>
        <taxon>Clostridia</taxon>
        <taxon>Eubacteriales</taxon>
        <taxon>Clostridiaceae</taxon>
        <taxon>Clostridium</taxon>
    </lineage>
</organism>
<dbReference type="Pfam" id="PF08245">
    <property type="entry name" value="Mur_ligase_M"/>
    <property type="match status" value="1"/>
</dbReference>
<dbReference type="PANTHER" id="PTHR23135">
    <property type="entry name" value="MUR LIGASE FAMILY MEMBER"/>
    <property type="match status" value="1"/>
</dbReference>
<dbReference type="GO" id="GO:0004326">
    <property type="term" value="F:tetrahydrofolylpolyglutamate synthase activity"/>
    <property type="evidence" value="ECO:0007669"/>
    <property type="project" value="InterPro"/>
</dbReference>
<evidence type="ECO:0000256" key="8">
    <source>
        <dbReference type="ARBA" id="ARBA00022960"/>
    </source>
</evidence>
<dbReference type="InterPro" id="IPR000713">
    <property type="entry name" value="Mur_ligase_N"/>
</dbReference>
<comment type="pathway">
    <text evidence="1 12">Cell wall biogenesis; peptidoglycan biosynthesis.</text>
</comment>
<dbReference type="GO" id="GO:0051301">
    <property type="term" value="P:cell division"/>
    <property type="evidence" value="ECO:0007669"/>
    <property type="project" value="UniProtKB-KW"/>
</dbReference>
<dbReference type="GO" id="GO:0005737">
    <property type="term" value="C:cytoplasm"/>
    <property type="evidence" value="ECO:0007669"/>
    <property type="project" value="UniProtKB-SubCell"/>
</dbReference>
<dbReference type="PROSITE" id="PS01011">
    <property type="entry name" value="FOLYLPOLYGLU_SYNT_1"/>
    <property type="match status" value="1"/>
</dbReference>
<dbReference type="InterPro" id="IPR018109">
    <property type="entry name" value="Folylpolyglutamate_synth_CS"/>
</dbReference>
<dbReference type="InterPro" id="IPR035911">
    <property type="entry name" value="MurE/MurF_N"/>
</dbReference>
<accession>A0A0G3W8W4</accession>